<accession>A0A0E9SSN0</accession>
<name>A0A0E9SSN0_ANGAN</name>
<organism evidence="1">
    <name type="scientific">Anguilla anguilla</name>
    <name type="common">European freshwater eel</name>
    <name type="synonym">Muraena anguilla</name>
    <dbReference type="NCBI Taxonomy" id="7936"/>
    <lineage>
        <taxon>Eukaryota</taxon>
        <taxon>Metazoa</taxon>
        <taxon>Chordata</taxon>
        <taxon>Craniata</taxon>
        <taxon>Vertebrata</taxon>
        <taxon>Euteleostomi</taxon>
        <taxon>Actinopterygii</taxon>
        <taxon>Neopterygii</taxon>
        <taxon>Teleostei</taxon>
        <taxon>Anguilliformes</taxon>
        <taxon>Anguillidae</taxon>
        <taxon>Anguilla</taxon>
    </lineage>
</organism>
<protein>
    <submittedName>
        <fullName evidence="1">Uncharacterized protein</fullName>
    </submittedName>
</protein>
<proteinExistence type="predicted"/>
<reference evidence="1" key="1">
    <citation type="submission" date="2014-11" db="EMBL/GenBank/DDBJ databases">
        <authorList>
            <person name="Amaro Gonzalez C."/>
        </authorList>
    </citation>
    <scope>NUCLEOTIDE SEQUENCE</scope>
</reference>
<sequence length="31" mass="3754">MQKKECECESDYVICKKNHLHQHGSVMYFTH</sequence>
<dbReference type="AlphaFoldDB" id="A0A0E9SSN0"/>
<reference evidence="1" key="2">
    <citation type="journal article" date="2015" name="Fish Shellfish Immunol.">
        <title>Early steps in the European eel (Anguilla anguilla)-Vibrio vulnificus interaction in the gills: Role of the RtxA13 toxin.</title>
        <authorList>
            <person name="Callol A."/>
            <person name="Pajuelo D."/>
            <person name="Ebbesson L."/>
            <person name="Teles M."/>
            <person name="MacKenzie S."/>
            <person name="Amaro C."/>
        </authorList>
    </citation>
    <scope>NUCLEOTIDE SEQUENCE</scope>
</reference>
<dbReference type="EMBL" id="GBXM01064340">
    <property type="protein sequence ID" value="JAH44237.1"/>
    <property type="molecule type" value="Transcribed_RNA"/>
</dbReference>
<evidence type="ECO:0000313" key="1">
    <source>
        <dbReference type="EMBL" id="JAH44237.1"/>
    </source>
</evidence>